<evidence type="ECO:0000313" key="4">
    <source>
        <dbReference type="Proteomes" id="UP000250088"/>
    </source>
</evidence>
<dbReference type="Gene3D" id="3.90.550.10">
    <property type="entry name" value="Spore Coat Polysaccharide Biosynthesis Protein SpsA, Chain A"/>
    <property type="match status" value="1"/>
</dbReference>
<proteinExistence type="predicted"/>
<feature type="domain" description="Glycosyltransferase 2-like" evidence="2">
    <location>
        <begin position="4"/>
        <end position="171"/>
    </location>
</feature>
<dbReference type="PANTHER" id="PTHR43685:SF2">
    <property type="entry name" value="GLYCOSYLTRANSFERASE 2-LIKE DOMAIN-CONTAINING PROTEIN"/>
    <property type="match status" value="1"/>
</dbReference>
<keyword evidence="3" id="KW-0808">Transferase</keyword>
<dbReference type="InterPro" id="IPR053553">
    <property type="entry name" value="GDP_glucuronosyltransferase"/>
</dbReference>
<dbReference type="Proteomes" id="UP000250088">
    <property type="component" value="Chromosome"/>
</dbReference>
<keyword evidence="1" id="KW-0812">Transmembrane</keyword>
<protein>
    <submittedName>
        <fullName evidence="3">Glycosyl transferase family A</fullName>
    </submittedName>
</protein>
<evidence type="ECO:0000313" key="3">
    <source>
        <dbReference type="EMBL" id="ARS90813.1"/>
    </source>
</evidence>
<reference evidence="4" key="1">
    <citation type="submission" date="2017-02" db="EMBL/GenBank/DDBJ databases">
        <title>Natronthermophilus aegyptiacus gen. nov.,sp. nov., an aerobic, extremely halophilic alkalithermophilic archaeon isolated from the athalassohaline Wadi An Natrun, Egypt.</title>
        <authorList>
            <person name="Zhao B."/>
        </authorList>
    </citation>
    <scope>NUCLEOTIDE SEQUENCE [LARGE SCALE GENOMIC DNA]</scope>
    <source>
        <strain evidence="4">JW/NM-HA 15</strain>
    </source>
</reference>
<evidence type="ECO:0000256" key="1">
    <source>
        <dbReference type="SAM" id="Phobius"/>
    </source>
</evidence>
<sequence length="308" mass="34281">MQVSVVVCTYAPERYDDFVEAVESVLEQTYDSLEVVLVVDGTEEVYEQVQSDFGALENVVTHCNDENRGVSASRTTGAELASGDVVAFIDDDAIAEPNWAAELVAVYESTDALAVGGRMVGEWLAGRPWFLPEEFYWLVGVTYPGFAEDGAEVRNTFESNISFRRDVFLELGGFDPDLGPTADEYSHSEGAEIGARLRATYGRGVVYTADAVVRHKVFEHRIQFSWLCKRAFEQGQSKRAMERRDAASAGEEYGYLRMLFTQHVPRRIRQLLQSPSSAAVVQFLMMFVFTLIVGVGYVHSAAMAFRGE</sequence>
<dbReference type="NCBIfam" id="NF041394">
    <property type="entry name" value="GtaseAglG_Halo"/>
    <property type="match status" value="1"/>
</dbReference>
<dbReference type="InterPro" id="IPR001173">
    <property type="entry name" value="Glyco_trans_2-like"/>
</dbReference>
<accession>A0A2Z2HVL3</accession>
<dbReference type="EMBL" id="CP019893">
    <property type="protein sequence ID" value="ARS90813.1"/>
    <property type="molecule type" value="Genomic_DNA"/>
</dbReference>
<dbReference type="RefSeq" id="WP_086889179.1">
    <property type="nucleotide sequence ID" value="NZ_CP019893.1"/>
</dbReference>
<dbReference type="InterPro" id="IPR050834">
    <property type="entry name" value="Glycosyltransf_2"/>
</dbReference>
<keyword evidence="1" id="KW-0472">Membrane</keyword>
<dbReference type="AlphaFoldDB" id="A0A2Z2HVL3"/>
<dbReference type="InterPro" id="IPR029044">
    <property type="entry name" value="Nucleotide-diphossugar_trans"/>
</dbReference>
<dbReference type="GO" id="GO:0016740">
    <property type="term" value="F:transferase activity"/>
    <property type="evidence" value="ECO:0007669"/>
    <property type="project" value="UniProtKB-KW"/>
</dbReference>
<gene>
    <name evidence="3" type="ORF">B1756_14510</name>
</gene>
<keyword evidence="4" id="KW-1185">Reference proteome</keyword>
<name>A0A2Z2HVL3_9EURY</name>
<dbReference type="Pfam" id="PF00535">
    <property type="entry name" value="Glycos_transf_2"/>
    <property type="match status" value="1"/>
</dbReference>
<dbReference type="OrthoDB" id="324632at2157"/>
<evidence type="ECO:0000259" key="2">
    <source>
        <dbReference type="Pfam" id="PF00535"/>
    </source>
</evidence>
<organism evidence="3 4">
    <name type="scientific">Natrarchaeobaculum aegyptiacum</name>
    <dbReference type="NCBI Taxonomy" id="745377"/>
    <lineage>
        <taxon>Archaea</taxon>
        <taxon>Methanobacteriati</taxon>
        <taxon>Methanobacteriota</taxon>
        <taxon>Stenosarchaea group</taxon>
        <taxon>Halobacteria</taxon>
        <taxon>Halobacteriales</taxon>
        <taxon>Natrialbaceae</taxon>
        <taxon>Natrarchaeobaculum</taxon>
    </lineage>
</organism>
<keyword evidence="1" id="KW-1133">Transmembrane helix</keyword>
<feature type="transmembrane region" description="Helical" evidence="1">
    <location>
        <begin position="279"/>
        <end position="298"/>
    </location>
</feature>
<dbReference type="GeneID" id="32895310"/>
<dbReference type="PANTHER" id="PTHR43685">
    <property type="entry name" value="GLYCOSYLTRANSFERASE"/>
    <property type="match status" value="1"/>
</dbReference>
<dbReference type="KEGG" id="naj:B1756_14510"/>
<dbReference type="SUPFAM" id="SSF53448">
    <property type="entry name" value="Nucleotide-diphospho-sugar transferases"/>
    <property type="match status" value="1"/>
</dbReference>